<feature type="transmembrane region" description="Helical" evidence="1">
    <location>
        <begin position="41"/>
        <end position="61"/>
    </location>
</feature>
<keyword evidence="1" id="KW-1133">Transmembrane helix</keyword>
<accession>A0A7W7ZQW8</accession>
<feature type="transmembrane region" description="Helical" evidence="1">
    <location>
        <begin position="216"/>
        <end position="235"/>
    </location>
</feature>
<feature type="transmembrane region" description="Helical" evidence="1">
    <location>
        <begin position="186"/>
        <end position="204"/>
    </location>
</feature>
<proteinExistence type="predicted"/>
<keyword evidence="1" id="KW-0472">Membrane</keyword>
<feature type="transmembrane region" description="Helical" evidence="1">
    <location>
        <begin position="242"/>
        <end position="259"/>
    </location>
</feature>
<keyword evidence="1" id="KW-0812">Transmembrane</keyword>
<gene>
    <name evidence="2" type="ORF">HDF15_002834</name>
</gene>
<evidence type="ECO:0000313" key="3">
    <source>
        <dbReference type="Proteomes" id="UP000584867"/>
    </source>
</evidence>
<dbReference type="AlphaFoldDB" id="A0A7W7ZQW8"/>
<reference evidence="2 3" key="1">
    <citation type="submission" date="2020-08" db="EMBL/GenBank/DDBJ databases">
        <title>Genomic Encyclopedia of Type Strains, Phase IV (KMG-V): Genome sequencing to study the core and pangenomes of soil and plant-associated prokaryotes.</title>
        <authorList>
            <person name="Whitman W."/>
        </authorList>
    </citation>
    <scope>NUCLEOTIDE SEQUENCE [LARGE SCALE GENOMIC DNA]</scope>
    <source>
        <strain evidence="2 3">X5P3</strain>
    </source>
</reference>
<evidence type="ECO:0000313" key="2">
    <source>
        <dbReference type="EMBL" id="MBB5064476.1"/>
    </source>
</evidence>
<evidence type="ECO:0008006" key="4">
    <source>
        <dbReference type="Google" id="ProtNLM"/>
    </source>
</evidence>
<dbReference type="RefSeq" id="WP_184256408.1">
    <property type="nucleotide sequence ID" value="NZ_JACHIO010000011.1"/>
</dbReference>
<evidence type="ECO:0000256" key="1">
    <source>
        <dbReference type="SAM" id="Phobius"/>
    </source>
</evidence>
<feature type="transmembrane region" description="Helical" evidence="1">
    <location>
        <begin position="12"/>
        <end position="29"/>
    </location>
</feature>
<sequence length="300" mass="31046">MTQRRGIDLLRQGWPFALLCLAASSEGWITDNWPQAGSTLASETVACALAAALSFGLPILLKPKAHPIRLSTSSAAWGGALILVGPAIGLFLMSSLGPANRVLALALTPVVVAVAEAALGTQEQGLSARSLWPGLAAVSGLLLVLPEPSLASPLNDAALLLAPLLTGIGCTLFRRHSLEAMDARENATATFAGGCLLFGLGTAVQSTLQHTLPAPTFAAVAIDLILTLLSILALQRLTATQYAARYVLVPLAILSLSLFQVHATITARSVTCAVLLAGAALSLLRQSGRREDEPLNVVAD</sequence>
<dbReference type="Proteomes" id="UP000584867">
    <property type="component" value="Unassembled WGS sequence"/>
</dbReference>
<name>A0A7W7ZQW8_9BACT</name>
<comment type="caution">
    <text evidence="2">The sequence shown here is derived from an EMBL/GenBank/DDBJ whole genome shotgun (WGS) entry which is preliminary data.</text>
</comment>
<feature type="transmembrane region" description="Helical" evidence="1">
    <location>
        <begin position="73"/>
        <end position="96"/>
    </location>
</feature>
<dbReference type="EMBL" id="JACHIO010000011">
    <property type="protein sequence ID" value="MBB5064476.1"/>
    <property type="molecule type" value="Genomic_DNA"/>
</dbReference>
<protein>
    <recommendedName>
        <fullName evidence="4">EamA domain-containing protein</fullName>
    </recommendedName>
</protein>
<organism evidence="2 3">
    <name type="scientific">Granulicella mallensis</name>
    <dbReference type="NCBI Taxonomy" id="940614"/>
    <lineage>
        <taxon>Bacteria</taxon>
        <taxon>Pseudomonadati</taxon>
        <taxon>Acidobacteriota</taxon>
        <taxon>Terriglobia</taxon>
        <taxon>Terriglobales</taxon>
        <taxon>Acidobacteriaceae</taxon>
        <taxon>Granulicella</taxon>
    </lineage>
</organism>
<feature type="transmembrane region" description="Helical" evidence="1">
    <location>
        <begin position="157"/>
        <end position="174"/>
    </location>
</feature>